<dbReference type="EMBL" id="VMGN01000061">
    <property type="protein sequence ID" value="TSC92833.1"/>
    <property type="molecule type" value="Genomic_DNA"/>
</dbReference>
<dbReference type="GO" id="GO:1990904">
    <property type="term" value="C:ribonucleoprotein complex"/>
    <property type="evidence" value="ECO:0007669"/>
    <property type="project" value="UniProtKB-KW"/>
</dbReference>
<comment type="similarity">
    <text evidence="1 3">Belongs to the bacterial ribosomal protein bS6 family.</text>
</comment>
<comment type="caution">
    <text evidence="5">The sequence shown here is derived from an EMBL/GenBank/DDBJ whole genome shotgun (WGS) entry which is preliminary data.</text>
</comment>
<keyword evidence="3" id="KW-0699">rRNA-binding</keyword>
<organism evidence="5 6">
    <name type="scientific">Candidatus Berkelbacteria bacterium Athens1014_28</name>
    <dbReference type="NCBI Taxonomy" id="2017145"/>
    <lineage>
        <taxon>Bacteria</taxon>
        <taxon>Candidatus Berkelbacteria</taxon>
    </lineage>
</organism>
<dbReference type="GO" id="GO:0006412">
    <property type="term" value="P:translation"/>
    <property type="evidence" value="ECO:0007669"/>
    <property type="project" value="UniProtKB-UniRule"/>
</dbReference>
<dbReference type="NCBIfam" id="TIGR00166">
    <property type="entry name" value="S6"/>
    <property type="match status" value="1"/>
</dbReference>
<dbReference type="InterPro" id="IPR035980">
    <property type="entry name" value="Ribosomal_bS6_sf"/>
</dbReference>
<dbReference type="AlphaFoldDB" id="A0A554LIX8"/>
<evidence type="ECO:0000313" key="6">
    <source>
        <dbReference type="Proteomes" id="UP000316495"/>
    </source>
</evidence>
<dbReference type="InterPro" id="IPR014717">
    <property type="entry name" value="Transl_elong_EF1B/ribsomal_bS6"/>
</dbReference>
<evidence type="ECO:0000256" key="3">
    <source>
        <dbReference type="HAMAP-Rule" id="MF_00360"/>
    </source>
</evidence>
<keyword evidence="3" id="KW-0687">Ribonucleoprotein</keyword>
<evidence type="ECO:0000256" key="2">
    <source>
        <dbReference type="ARBA" id="ARBA00035294"/>
    </source>
</evidence>
<dbReference type="Proteomes" id="UP000316495">
    <property type="component" value="Unassembled WGS sequence"/>
</dbReference>
<evidence type="ECO:0000256" key="4">
    <source>
        <dbReference type="SAM" id="MobiDB-lite"/>
    </source>
</evidence>
<comment type="function">
    <text evidence="3">Binds together with bS18 to 16S ribosomal RNA.</text>
</comment>
<dbReference type="SUPFAM" id="SSF54995">
    <property type="entry name" value="Ribosomal protein S6"/>
    <property type="match status" value="1"/>
</dbReference>
<name>A0A554LIX8_9BACT</name>
<reference evidence="5 6" key="1">
    <citation type="submission" date="2017-07" db="EMBL/GenBank/DDBJ databases">
        <title>Mechanisms for carbon and nitrogen cycling indicate functional differentiation within the Candidate Phyla Radiation.</title>
        <authorList>
            <person name="Danczak R.E."/>
            <person name="Johnston M.D."/>
            <person name="Kenah C."/>
            <person name="Slattery M."/>
            <person name="Wrighton K.C."/>
            <person name="Wilkins M.J."/>
        </authorList>
    </citation>
    <scope>NUCLEOTIDE SEQUENCE [LARGE SCALE GENOMIC DNA]</scope>
    <source>
        <strain evidence="5">Athens1014_28</strain>
    </source>
</reference>
<dbReference type="HAMAP" id="MF_00360">
    <property type="entry name" value="Ribosomal_bS6"/>
    <property type="match status" value="1"/>
</dbReference>
<keyword evidence="3" id="KW-0689">Ribosomal protein</keyword>
<dbReference type="GO" id="GO:0003735">
    <property type="term" value="F:structural constituent of ribosome"/>
    <property type="evidence" value="ECO:0007669"/>
    <property type="project" value="InterPro"/>
</dbReference>
<evidence type="ECO:0000313" key="5">
    <source>
        <dbReference type="EMBL" id="TSC92833.1"/>
    </source>
</evidence>
<dbReference type="InterPro" id="IPR020814">
    <property type="entry name" value="Ribosomal_S6_plastid/chlpt"/>
</dbReference>
<accession>A0A554LIX8</accession>
<protein>
    <recommendedName>
        <fullName evidence="2 3">Small ribosomal subunit protein bS6</fullName>
    </recommendedName>
</protein>
<dbReference type="CDD" id="cd00473">
    <property type="entry name" value="bS6"/>
    <property type="match status" value="1"/>
</dbReference>
<gene>
    <name evidence="3" type="primary">rpsF</name>
    <name evidence="5" type="ORF">Athens101428_790</name>
</gene>
<sequence>MKKYEITYLISDDIAENEIKKVSDKVAGFVLDEGGKVIKEESWGRRKLTYPIKKQTFATYITANFEIPAEKVATFDHEIRVFAPIIRHLIITKTTESKDITLKKDEVLAEEDVKEVIGAKSFEVVEGQSEKSFDLMAKRGAEEKKPEAEDVKPKKEAKTETTEKITVKEEAKKKTIKKPLETEVDQKMAEKPKTERNKEDDESESERIKKLDEKLDKLLSDDL</sequence>
<evidence type="ECO:0000256" key="1">
    <source>
        <dbReference type="ARBA" id="ARBA00009512"/>
    </source>
</evidence>
<proteinExistence type="inferred from homology"/>
<dbReference type="InterPro" id="IPR000529">
    <property type="entry name" value="Ribosomal_bS6"/>
</dbReference>
<dbReference type="GO" id="GO:0005737">
    <property type="term" value="C:cytoplasm"/>
    <property type="evidence" value="ECO:0007669"/>
    <property type="project" value="UniProtKB-ARBA"/>
</dbReference>
<dbReference type="PANTHER" id="PTHR21011:SF1">
    <property type="entry name" value="SMALL RIBOSOMAL SUBUNIT PROTEIN BS6M"/>
    <property type="match status" value="1"/>
</dbReference>
<feature type="region of interest" description="Disordered" evidence="4">
    <location>
        <begin position="140"/>
        <end position="223"/>
    </location>
</feature>
<dbReference type="Pfam" id="PF01250">
    <property type="entry name" value="Ribosomal_S6"/>
    <property type="match status" value="1"/>
</dbReference>
<dbReference type="Gene3D" id="3.30.70.60">
    <property type="match status" value="1"/>
</dbReference>
<dbReference type="GO" id="GO:0005840">
    <property type="term" value="C:ribosome"/>
    <property type="evidence" value="ECO:0007669"/>
    <property type="project" value="UniProtKB-KW"/>
</dbReference>
<dbReference type="PANTHER" id="PTHR21011">
    <property type="entry name" value="MITOCHONDRIAL 28S RIBOSOMAL PROTEIN S6"/>
    <property type="match status" value="1"/>
</dbReference>
<dbReference type="GO" id="GO:0070181">
    <property type="term" value="F:small ribosomal subunit rRNA binding"/>
    <property type="evidence" value="ECO:0007669"/>
    <property type="project" value="TreeGrafter"/>
</dbReference>
<keyword evidence="3" id="KW-0694">RNA-binding</keyword>